<comment type="caution">
    <text evidence="2">The sequence shown here is derived from an EMBL/GenBank/DDBJ whole genome shotgun (WGS) entry which is preliminary data.</text>
</comment>
<dbReference type="Proteomes" id="UP000054805">
    <property type="component" value="Unassembled WGS sequence"/>
</dbReference>
<keyword evidence="3" id="KW-1185">Reference proteome</keyword>
<sequence length="108" mass="12449">MPLGKIRRNSNRDASVKQKCRPDTVFSSIFFASRSVVEQQQQQQHCFAYQYENKEMQIHKSPPFRIDSRLMSASRLVASYELNYNGVAAIVALNTHSRQASDDNAYYL</sequence>
<evidence type="ECO:0000313" key="3">
    <source>
        <dbReference type="Proteomes" id="UP000054805"/>
    </source>
</evidence>
<gene>
    <name evidence="1" type="ORF">T4B_10920</name>
    <name evidence="2" type="ORF">T4C_9225</name>
</gene>
<proteinExistence type="predicted"/>
<accession>A0A0V1JQT7</accession>
<evidence type="ECO:0000313" key="4">
    <source>
        <dbReference type="Proteomes" id="UP000054826"/>
    </source>
</evidence>
<organism evidence="2 4">
    <name type="scientific">Trichinella pseudospiralis</name>
    <name type="common">Parasitic roundworm</name>
    <dbReference type="NCBI Taxonomy" id="6337"/>
    <lineage>
        <taxon>Eukaryota</taxon>
        <taxon>Metazoa</taxon>
        <taxon>Ecdysozoa</taxon>
        <taxon>Nematoda</taxon>
        <taxon>Enoplea</taxon>
        <taxon>Dorylaimia</taxon>
        <taxon>Trichinellida</taxon>
        <taxon>Trichinellidae</taxon>
        <taxon>Trichinella</taxon>
    </lineage>
</organism>
<dbReference type="AlphaFoldDB" id="A0A0V1JQT7"/>
<evidence type="ECO:0000313" key="1">
    <source>
        <dbReference type="EMBL" id="KRZ27429.1"/>
    </source>
</evidence>
<protein>
    <submittedName>
        <fullName evidence="2">Uncharacterized protein</fullName>
    </submittedName>
</protein>
<evidence type="ECO:0000313" key="2">
    <source>
        <dbReference type="EMBL" id="KRZ37336.1"/>
    </source>
</evidence>
<name>A0A0V1JQT7_TRIPS</name>
<dbReference type="Proteomes" id="UP000054826">
    <property type="component" value="Unassembled WGS sequence"/>
</dbReference>
<reference evidence="3 4" key="1">
    <citation type="submission" date="2015-01" db="EMBL/GenBank/DDBJ databases">
        <title>Evolution of Trichinella species and genotypes.</title>
        <authorList>
            <person name="Korhonen P.K."/>
            <person name="Edoardo P."/>
            <person name="Giuseppe L.R."/>
            <person name="Gasser R.B."/>
        </authorList>
    </citation>
    <scope>NUCLEOTIDE SEQUENCE [LARGE SCALE GENOMIC DNA]</scope>
    <source>
        <strain evidence="2">ISS176</strain>
        <strain evidence="1">ISS588</strain>
    </source>
</reference>
<dbReference type="EMBL" id="JYDV01000059">
    <property type="protein sequence ID" value="KRZ37336.1"/>
    <property type="molecule type" value="Genomic_DNA"/>
</dbReference>
<dbReference type="EMBL" id="JYDS01000071">
    <property type="protein sequence ID" value="KRZ27429.1"/>
    <property type="molecule type" value="Genomic_DNA"/>
</dbReference>